<gene>
    <name evidence="1" type="ORF">SDC9_205728</name>
</gene>
<sequence>MIGGVIRDETVAHDGLQLRIGDFAGGMIGGRDIPLGRPPWQKIVITAVGGIVVIPRIAGKTAVAGTAGGR</sequence>
<comment type="caution">
    <text evidence="1">The sequence shown here is derived from an EMBL/GenBank/DDBJ whole genome shotgun (WGS) entry which is preliminary data.</text>
</comment>
<proteinExistence type="predicted"/>
<protein>
    <submittedName>
        <fullName evidence="1">Uncharacterized protein</fullName>
    </submittedName>
</protein>
<dbReference type="AlphaFoldDB" id="A0A645J338"/>
<dbReference type="EMBL" id="VSSQ01130296">
    <property type="protein sequence ID" value="MPN58031.1"/>
    <property type="molecule type" value="Genomic_DNA"/>
</dbReference>
<accession>A0A645J338</accession>
<organism evidence="1">
    <name type="scientific">bioreactor metagenome</name>
    <dbReference type="NCBI Taxonomy" id="1076179"/>
    <lineage>
        <taxon>unclassified sequences</taxon>
        <taxon>metagenomes</taxon>
        <taxon>ecological metagenomes</taxon>
    </lineage>
</organism>
<evidence type="ECO:0000313" key="1">
    <source>
        <dbReference type="EMBL" id="MPN58031.1"/>
    </source>
</evidence>
<reference evidence="1" key="1">
    <citation type="submission" date="2019-08" db="EMBL/GenBank/DDBJ databases">
        <authorList>
            <person name="Kucharzyk K."/>
            <person name="Murdoch R.W."/>
            <person name="Higgins S."/>
            <person name="Loffler F."/>
        </authorList>
    </citation>
    <scope>NUCLEOTIDE SEQUENCE</scope>
</reference>
<name>A0A645J338_9ZZZZ</name>